<keyword evidence="4" id="KW-1185">Reference proteome</keyword>
<dbReference type="SUPFAM" id="SSF81606">
    <property type="entry name" value="PP2C-like"/>
    <property type="match status" value="1"/>
</dbReference>
<gene>
    <name evidence="3" type="ORF">LWC34_12730</name>
</gene>
<dbReference type="Proteomes" id="UP001521150">
    <property type="component" value="Unassembled WGS sequence"/>
</dbReference>
<organism evidence="3 4">
    <name type="scientific">Kibdelosporangium philippinense</name>
    <dbReference type="NCBI Taxonomy" id="211113"/>
    <lineage>
        <taxon>Bacteria</taxon>
        <taxon>Bacillati</taxon>
        <taxon>Actinomycetota</taxon>
        <taxon>Actinomycetes</taxon>
        <taxon>Pseudonocardiales</taxon>
        <taxon>Pseudonocardiaceae</taxon>
        <taxon>Kibdelosporangium</taxon>
    </lineage>
</organism>
<evidence type="ECO:0000313" key="3">
    <source>
        <dbReference type="EMBL" id="MCE7003685.1"/>
    </source>
</evidence>
<keyword evidence="1" id="KW-0378">Hydrolase</keyword>
<dbReference type="PANTHER" id="PTHR43156:SF2">
    <property type="entry name" value="STAGE II SPORULATION PROTEIN E"/>
    <property type="match status" value="1"/>
</dbReference>
<comment type="caution">
    <text evidence="3">The sequence shown here is derived from an EMBL/GenBank/DDBJ whole genome shotgun (WGS) entry which is preliminary data.</text>
</comment>
<dbReference type="Gene3D" id="3.30.450.40">
    <property type="match status" value="1"/>
</dbReference>
<evidence type="ECO:0000259" key="2">
    <source>
        <dbReference type="SMART" id="SM00331"/>
    </source>
</evidence>
<dbReference type="PANTHER" id="PTHR43156">
    <property type="entry name" value="STAGE II SPORULATION PROTEIN E-RELATED"/>
    <property type="match status" value="1"/>
</dbReference>
<dbReference type="SMART" id="SM00331">
    <property type="entry name" value="PP2C_SIG"/>
    <property type="match status" value="1"/>
</dbReference>
<dbReference type="RefSeq" id="WP_233725255.1">
    <property type="nucleotide sequence ID" value="NZ_JAJVCN010000001.1"/>
</dbReference>
<evidence type="ECO:0000256" key="1">
    <source>
        <dbReference type="ARBA" id="ARBA00022801"/>
    </source>
</evidence>
<dbReference type="InterPro" id="IPR001932">
    <property type="entry name" value="PPM-type_phosphatase-like_dom"/>
</dbReference>
<dbReference type="InterPro" id="IPR052016">
    <property type="entry name" value="Bact_Sigma-Reg"/>
</dbReference>
<accession>A0ABS8ZA55</accession>
<sequence length="419" mass="45744">MTGAGQRFSTLAGMLEASHLATMEQLPDLVSHYGALAGLSDITILIPDLRQQSLITLSATGAVEAFAVDAGLAGRAFQHVELIESDHQPTGHHFWIPLLDGTERVGVLGTVSAENDAASVELVRALASLLAVLIVSKRTHSDSFARLVRTRPMSVAADVVWPLMPPLSFATEGLVITGLLEPAYEIGGDALDYAIDGDTAHLSIFDAMGHDQAAGLTVALATGTCRNSRRHHRSLAETSVDIDTAIGNHFDRRRFATGIVANLDNRTGLFSWVNRGHPPPLLIRQGRWLKQLECRPTPPMGFQIPIPPVRCQRHLQPGDRLVLYTDGIVEARDSVGQQFGLQRFTDYIIRHEADGLSAPETLRRLMRTILAYQNDRLQDDASVLMVEWRSSHERRMLISHPVGHVSGFPPVTPSTSPVT</sequence>
<name>A0ABS8ZA55_9PSEU</name>
<protein>
    <submittedName>
        <fullName evidence="3">Serine/threonine-protein phosphatase</fullName>
    </submittedName>
</protein>
<reference evidence="3 4" key="1">
    <citation type="submission" date="2021-12" db="EMBL/GenBank/DDBJ databases">
        <title>Genome sequence of Kibdelosporangium philippinense ATCC 49844.</title>
        <authorList>
            <person name="Fedorov E.A."/>
            <person name="Omeragic M."/>
            <person name="Shalygina K.F."/>
            <person name="Maclea K.S."/>
        </authorList>
    </citation>
    <scope>NUCLEOTIDE SEQUENCE [LARGE SCALE GENOMIC DNA]</scope>
    <source>
        <strain evidence="3 4">ATCC 49844</strain>
    </source>
</reference>
<dbReference type="Pfam" id="PF07228">
    <property type="entry name" value="SpoIIE"/>
    <property type="match status" value="1"/>
</dbReference>
<evidence type="ECO:0000313" key="4">
    <source>
        <dbReference type="Proteomes" id="UP001521150"/>
    </source>
</evidence>
<dbReference type="EMBL" id="JAJVCN010000001">
    <property type="protein sequence ID" value="MCE7003685.1"/>
    <property type="molecule type" value="Genomic_DNA"/>
</dbReference>
<dbReference type="InterPro" id="IPR036457">
    <property type="entry name" value="PPM-type-like_dom_sf"/>
</dbReference>
<proteinExistence type="predicted"/>
<feature type="domain" description="PPM-type phosphatase" evidence="2">
    <location>
        <begin position="171"/>
        <end position="388"/>
    </location>
</feature>
<dbReference type="InterPro" id="IPR029016">
    <property type="entry name" value="GAF-like_dom_sf"/>
</dbReference>
<dbReference type="Gene3D" id="3.60.40.10">
    <property type="entry name" value="PPM-type phosphatase domain"/>
    <property type="match status" value="1"/>
</dbReference>